<evidence type="ECO:0000313" key="3">
    <source>
        <dbReference type="EMBL" id="KKN54495.1"/>
    </source>
</evidence>
<reference evidence="3" key="1">
    <citation type="journal article" date="2015" name="Nature">
        <title>Complex archaea that bridge the gap between prokaryotes and eukaryotes.</title>
        <authorList>
            <person name="Spang A."/>
            <person name="Saw J.H."/>
            <person name="Jorgensen S.L."/>
            <person name="Zaremba-Niedzwiedzka K."/>
            <person name="Martijn J."/>
            <person name="Lind A.E."/>
            <person name="van Eijk R."/>
            <person name="Schleper C."/>
            <person name="Guy L."/>
            <person name="Ettema T.J."/>
        </authorList>
    </citation>
    <scope>NUCLEOTIDE SEQUENCE</scope>
</reference>
<keyword evidence="1" id="KW-0175">Coiled coil</keyword>
<proteinExistence type="predicted"/>
<dbReference type="InterPro" id="IPR036866">
    <property type="entry name" value="RibonucZ/Hydroxyglut_hydro"/>
</dbReference>
<dbReference type="EMBL" id="LAZR01000926">
    <property type="protein sequence ID" value="KKN54495.1"/>
    <property type="molecule type" value="Genomic_DNA"/>
</dbReference>
<dbReference type="InterPro" id="IPR001279">
    <property type="entry name" value="Metallo-B-lactamas"/>
</dbReference>
<protein>
    <recommendedName>
        <fullName evidence="2">Metallo-beta-lactamase domain-containing protein</fullName>
    </recommendedName>
</protein>
<organism evidence="3">
    <name type="scientific">marine sediment metagenome</name>
    <dbReference type="NCBI Taxonomy" id="412755"/>
    <lineage>
        <taxon>unclassified sequences</taxon>
        <taxon>metagenomes</taxon>
        <taxon>ecological metagenomes</taxon>
    </lineage>
</organism>
<evidence type="ECO:0000256" key="1">
    <source>
        <dbReference type="SAM" id="Coils"/>
    </source>
</evidence>
<dbReference type="SUPFAM" id="SSF56281">
    <property type="entry name" value="Metallo-hydrolase/oxidoreductase"/>
    <property type="match status" value="1"/>
</dbReference>
<dbReference type="PANTHER" id="PTHR42951:SF4">
    <property type="entry name" value="ACYL-COENZYME A THIOESTERASE MBLAC2"/>
    <property type="match status" value="1"/>
</dbReference>
<dbReference type="Pfam" id="PF00753">
    <property type="entry name" value="Lactamase_B"/>
    <property type="match status" value="1"/>
</dbReference>
<dbReference type="SMART" id="SM00849">
    <property type="entry name" value="Lactamase_B"/>
    <property type="match status" value="1"/>
</dbReference>
<dbReference type="InterPro" id="IPR050855">
    <property type="entry name" value="NDM-1-like"/>
</dbReference>
<name>A0A0F9RD69_9ZZZZ</name>
<dbReference type="Gene3D" id="3.60.15.10">
    <property type="entry name" value="Ribonuclease Z/Hydroxyacylglutathione hydrolase-like"/>
    <property type="match status" value="1"/>
</dbReference>
<dbReference type="PANTHER" id="PTHR42951">
    <property type="entry name" value="METALLO-BETA-LACTAMASE DOMAIN-CONTAINING"/>
    <property type="match status" value="1"/>
</dbReference>
<feature type="domain" description="Metallo-beta-lactamase" evidence="2">
    <location>
        <begin position="50"/>
        <end position="223"/>
    </location>
</feature>
<comment type="caution">
    <text evidence="3">The sequence shown here is derived from an EMBL/GenBank/DDBJ whole genome shotgun (WGS) entry which is preliminary data.</text>
</comment>
<sequence>MKNAIRFFFLTVFILIFSLSSSITAQQQEPAPVKASQVKGNIYEVEGGRGANAGFFIGENEVLVIDAKMTEESAKHMIAEIKKLTSNPIKHVILTHSDGDHVNGLAGFPANVIIAAHHQTAKDMDNAFKDAKLRSYLPGFTFSKKMKIHFGDKIVKLFHFGPAHTSGDVVVYFPDEKVAFIGDLLFLGRDPLIHRHKNGNSFGLVKTLKSILKLGADTFIHGHGSIAGPSDLEGVIKSLEEKQTKIKALIKEGKSLEEIKNIFNIEDRPPRPGRSRRPGLVETIYLELTEKK</sequence>
<dbReference type="AlphaFoldDB" id="A0A0F9RD69"/>
<accession>A0A0F9RD69</accession>
<gene>
    <name evidence="3" type="ORF">LCGC14_0591710</name>
</gene>
<evidence type="ECO:0000259" key="2">
    <source>
        <dbReference type="SMART" id="SM00849"/>
    </source>
</evidence>
<feature type="coiled-coil region" evidence="1">
    <location>
        <begin position="232"/>
        <end position="259"/>
    </location>
</feature>
<dbReference type="CDD" id="cd16282">
    <property type="entry name" value="metallo-hydrolase-like_MBL-fold"/>
    <property type="match status" value="1"/>
</dbReference>